<evidence type="ECO:0000313" key="2">
    <source>
        <dbReference type="Proteomes" id="UP000261560"/>
    </source>
</evidence>
<dbReference type="AlphaFoldDB" id="A0A3B3DZL7"/>
<dbReference type="PaxDb" id="30732-ENSOMEP00000035592"/>
<reference evidence="1" key="1">
    <citation type="submission" date="2025-08" db="UniProtKB">
        <authorList>
            <consortium name="Ensembl"/>
        </authorList>
    </citation>
    <scope>IDENTIFICATION</scope>
</reference>
<evidence type="ECO:0000313" key="1">
    <source>
        <dbReference type="Ensembl" id="ENSOMEP00000035592.1"/>
    </source>
</evidence>
<dbReference type="Proteomes" id="UP000261560">
    <property type="component" value="Unplaced"/>
</dbReference>
<organism evidence="1 2">
    <name type="scientific">Oryzias melastigma</name>
    <name type="common">Marine medaka</name>
    <dbReference type="NCBI Taxonomy" id="30732"/>
    <lineage>
        <taxon>Eukaryota</taxon>
        <taxon>Metazoa</taxon>
        <taxon>Chordata</taxon>
        <taxon>Craniata</taxon>
        <taxon>Vertebrata</taxon>
        <taxon>Euteleostomi</taxon>
        <taxon>Actinopterygii</taxon>
        <taxon>Neopterygii</taxon>
        <taxon>Teleostei</taxon>
        <taxon>Neoteleostei</taxon>
        <taxon>Acanthomorphata</taxon>
        <taxon>Ovalentaria</taxon>
        <taxon>Atherinomorphae</taxon>
        <taxon>Beloniformes</taxon>
        <taxon>Adrianichthyidae</taxon>
        <taxon>Oryziinae</taxon>
        <taxon>Oryzias</taxon>
    </lineage>
</organism>
<sequence length="44" mass="5205">MRLDLCVFLIRLSRLHIDFPPSLSIPSYFFAWSPVHLDSKNRSE</sequence>
<proteinExistence type="predicted"/>
<name>A0A3B3DZL7_ORYME</name>
<reference evidence="1" key="2">
    <citation type="submission" date="2025-09" db="UniProtKB">
        <authorList>
            <consortium name="Ensembl"/>
        </authorList>
    </citation>
    <scope>IDENTIFICATION</scope>
</reference>
<protein>
    <submittedName>
        <fullName evidence="1">Uncharacterized protein</fullName>
    </submittedName>
</protein>
<accession>A0A3B3DZL7</accession>
<keyword evidence="2" id="KW-1185">Reference proteome</keyword>
<dbReference type="Ensembl" id="ENSOMET00000030624.1">
    <property type="protein sequence ID" value="ENSOMEP00000035592.1"/>
    <property type="gene ID" value="ENSOMEG00000022934.1"/>
</dbReference>